<protein>
    <recommendedName>
        <fullName evidence="2">Isochorismatase-like domain-containing protein</fullName>
    </recommendedName>
</protein>
<organism evidence="1">
    <name type="scientific">marine metagenome</name>
    <dbReference type="NCBI Taxonomy" id="408172"/>
    <lineage>
        <taxon>unclassified sequences</taxon>
        <taxon>metagenomes</taxon>
        <taxon>ecological metagenomes</taxon>
    </lineage>
</organism>
<dbReference type="EMBL" id="UINC01066393">
    <property type="protein sequence ID" value="SVB97058.1"/>
    <property type="molecule type" value="Genomic_DNA"/>
</dbReference>
<feature type="non-terminal residue" evidence="1">
    <location>
        <position position="82"/>
    </location>
</feature>
<dbReference type="AlphaFoldDB" id="A0A382IBX3"/>
<reference evidence="1" key="1">
    <citation type="submission" date="2018-05" db="EMBL/GenBank/DDBJ databases">
        <authorList>
            <person name="Lanie J.A."/>
            <person name="Ng W.-L."/>
            <person name="Kazmierczak K.M."/>
            <person name="Andrzejewski T.M."/>
            <person name="Davidsen T.M."/>
            <person name="Wayne K.J."/>
            <person name="Tettelin H."/>
            <person name="Glass J.I."/>
            <person name="Rusch D."/>
            <person name="Podicherti R."/>
            <person name="Tsui H.-C.T."/>
            <person name="Winkler M.E."/>
        </authorList>
    </citation>
    <scope>NUCLEOTIDE SEQUENCE</scope>
</reference>
<evidence type="ECO:0008006" key="2">
    <source>
        <dbReference type="Google" id="ProtNLM"/>
    </source>
</evidence>
<sequence>MNKTPDNDYIQAFMTERAPNFSRAALVIVDMQYATGHRDGALGRRLAAERSNVAGYRFDRIETTVVPNIKLLLSRFRDANGA</sequence>
<gene>
    <name evidence="1" type="ORF">METZ01_LOCUS249912</name>
</gene>
<dbReference type="Gene3D" id="3.40.50.850">
    <property type="entry name" value="Isochorismatase-like"/>
    <property type="match status" value="1"/>
</dbReference>
<accession>A0A382IBX3</accession>
<name>A0A382IBX3_9ZZZZ</name>
<evidence type="ECO:0000313" key="1">
    <source>
        <dbReference type="EMBL" id="SVB97058.1"/>
    </source>
</evidence>
<dbReference type="InterPro" id="IPR036380">
    <property type="entry name" value="Isochorismatase-like_sf"/>
</dbReference>
<proteinExistence type="predicted"/>
<dbReference type="SUPFAM" id="SSF52499">
    <property type="entry name" value="Isochorismatase-like hydrolases"/>
    <property type="match status" value="1"/>
</dbReference>